<dbReference type="Pfam" id="PF14905">
    <property type="entry name" value="OMP_b-brl_3"/>
    <property type="match status" value="1"/>
</dbReference>
<evidence type="ECO:0000259" key="8">
    <source>
        <dbReference type="Pfam" id="PF14905"/>
    </source>
</evidence>
<name>A0A1B8ZE23_9FLAO</name>
<dbReference type="GO" id="GO:0009279">
    <property type="term" value="C:cell outer membrane"/>
    <property type="evidence" value="ECO:0007669"/>
    <property type="project" value="UniProtKB-SubCell"/>
</dbReference>
<dbReference type="OrthoDB" id="8764943at2"/>
<keyword evidence="3" id="KW-1134">Transmembrane beta strand</keyword>
<dbReference type="AlphaFoldDB" id="A0A1B8ZE23"/>
<dbReference type="InterPro" id="IPR039426">
    <property type="entry name" value="TonB-dep_rcpt-like"/>
</dbReference>
<dbReference type="GO" id="GO:0015344">
    <property type="term" value="F:siderophore uptake transmembrane transporter activity"/>
    <property type="evidence" value="ECO:0007669"/>
    <property type="project" value="TreeGrafter"/>
</dbReference>
<evidence type="ECO:0000313" key="10">
    <source>
        <dbReference type="Proteomes" id="UP000092651"/>
    </source>
</evidence>
<keyword evidence="10" id="KW-1185">Reference proteome</keyword>
<dbReference type="Proteomes" id="UP000092651">
    <property type="component" value="Unassembled WGS sequence"/>
</dbReference>
<evidence type="ECO:0000313" key="9">
    <source>
        <dbReference type="EMBL" id="OCA69777.1"/>
    </source>
</evidence>
<evidence type="ECO:0000256" key="3">
    <source>
        <dbReference type="ARBA" id="ARBA00022452"/>
    </source>
</evidence>
<reference evidence="9 10" key="1">
    <citation type="submission" date="2016-07" db="EMBL/GenBank/DDBJ databases">
        <authorList>
            <person name="Jeong J.-J."/>
            <person name="Kim D.W."/>
            <person name="Sang M.K."/>
            <person name="Choi I.-G."/>
            <person name="Kim K.D."/>
        </authorList>
    </citation>
    <scope>NUCLEOTIDE SEQUENCE [LARGE SCALE GENOMIC DNA]</scope>
    <source>
        <strain evidence="9 10">UTM-3</strain>
    </source>
</reference>
<dbReference type="EMBL" id="MAYH01000045">
    <property type="protein sequence ID" value="OCA69777.1"/>
    <property type="molecule type" value="Genomic_DNA"/>
</dbReference>
<accession>A0A1B8ZE23</accession>
<comment type="caution">
    <text evidence="9">The sequence shown here is derived from an EMBL/GenBank/DDBJ whole genome shotgun (WGS) entry which is preliminary data.</text>
</comment>
<dbReference type="InterPro" id="IPR036942">
    <property type="entry name" value="Beta-barrel_TonB_sf"/>
</dbReference>
<dbReference type="Gene3D" id="2.40.170.20">
    <property type="entry name" value="TonB-dependent receptor, beta-barrel domain"/>
    <property type="match status" value="1"/>
</dbReference>
<keyword evidence="6" id="KW-0472">Membrane</keyword>
<keyword evidence="5" id="KW-0732">Signal</keyword>
<feature type="domain" description="Outer membrane protein beta-barrel" evidence="8">
    <location>
        <begin position="286"/>
        <end position="735"/>
    </location>
</feature>
<dbReference type="InterPro" id="IPR041700">
    <property type="entry name" value="OMP_b-brl_3"/>
</dbReference>
<keyword evidence="4" id="KW-0812">Transmembrane</keyword>
<dbReference type="RefSeq" id="WP_065395937.1">
    <property type="nucleotide sequence ID" value="NZ_MAYH01000045.1"/>
</dbReference>
<sequence length="759" mass="87375">MKTQIFIAALFFTGLVTAQQRKDSLKVNSIETVNIKKQVFKKQGDRLVYDVAASPIAKGTNTFNLLKQTPMISSIDGKTLKILGKSDAVIYINNKKTNMDSEALIEMLKSTPSEDIQKIEVITVPGSEFQVESKEGVINIVMKKNKNNGFNGTMKMQNEQAYYNNPNAGGSFNFRQGKWSGNSNFRMGSWTDRQKYTLSNGDSTFRNESYGYNDDPNKNFGGGFNIDYEISKNQSLGLSYNMRYNKSFNSILDMTNYQNGILMDRTVNNEDAQTRNHSFNLNYEIKTDSLGSKLTSNVSYLWFNRDKVSFNESFPLYIDKDKKEEDQPKYSALRQSVPQIINNYAANIDYLKKTSKGATWLMGISYNHTHTDNDTRQDRLENNEFVIDTKQTNHFIYKENILGLYINYDRKLTEKLSGKVGARYEMTRSNGEILEKTSFERNYNNILPYLNLNYAINSDHNLSYTFSSRVRRPRFWELNPSRTYFTPNNYTQNNPFVLAAKFYNQELNYMYKNAFYANLSFNMVEDAAASDLLPLQGTSTKPKRDEDGKIMYDEHGNMIMETTRFLRYIRTNYGKNRELSLTLGMNKSWFKDIWTTNYSVNLGYVTYSGGVWEDPTSQLGEYETEELEPYIVDVKNYNMSATINNTIRLSSKKDWFLGVNYFFGSKVAMEGGTIGVRQSVDISLKKIIGDWTILAEANDLFNQGYYRVNGIQPNGKYNNITNFNYPRLISIGVTYNFGNQKLKKAREMKSANDAVKSRT</sequence>
<evidence type="ECO:0000256" key="7">
    <source>
        <dbReference type="ARBA" id="ARBA00023237"/>
    </source>
</evidence>
<keyword evidence="2" id="KW-0813">Transport</keyword>
<proteinExistence type="predicted"/>
<comment type="subcellular location">
    <subcellularLocation>
        <location evidence="1">Cell outer membrane</location>
        <topology evidence="1">Multi-pass membrane protein</topology>
    </subcellularLocation>
</comment>
<evidence type="ECO:0000256" key="4">
    <source>
        <dbReference type="ARBA" id="ARBA00022692"/>
    </source>
</evidence>
<gene>
    <name evidence="9" type="ORF">BBI01_16785</name>
</gene>
<dbReference type="PANTHER" id="PTHR30069">
    <property type="entry name" value="TONB-DEPENDENT OUTER MEMBRANE RECEPTOR"/>
    <property type="match status" value="1"/>
</dbReference>
<evidence type="ECO:0000256" key="6">
    <source>
        <dbReference type="ARBA" id="ARBA00023136"/>
    </source>
</evidence>
<evidence type="ECO:0000256" key="1">
    <source>
        <dbReference type="ARBA" id="ARBA00004571"/>
    </source>
</evidence>
<keyword evidence="9" id="KW-0675">Receptor</keyword>
<dbReference type="GO" id="GO:0044718">
    <property type="term" value="P:siderophore transmembrane transport"/>
    <property type="evidence" value="ECO:0007669"/>
    <property type="project" value="TreeGrafter"/>
</dbReference>
<dbReference type="SUPFAM" id="SSF56935">
    <property type="entry name" value="Porins"/>
    <property type="match status" value="1"/>
</dbReference>
<dbReference type="PANTHER" id="PTHR30069:SF29">
    <property type="entry name" value="HEMOGLOBIN AND HEMOGLOBIN-HAPTOGLOBIN-BINDING PROTEIN 1-RELATED"/>
    <property type="match status" value="1"/>
</dbReference>
<keyword evidence="7" id="KW-0998">Cell outer membrane</keyword>
<evidence type="ECO:0000256" key="2">
    <source>
        <dbReference type="ARBA" id="ARBA00022448"/>
    </source>
</evidence>
<protein>
    <submittedName>
        <fullName evidence="9">TonB-dependent receptor</fullName>
    </submittedName>
</protein>
<organism evidence="9 10">
    <name type="scientific">Chryseobacterium artocarpi</name>
    <dbReference type="NCBI Taxonomy" id="1414727"/>
    <lineage>
        <taxon>Bacteria</taxon>
        <taxon>Pseudomonadati</taxon>
        <taxon>Bacteroidota</taxon>
        <taxon>Flavobacteriia</taxon>
        <taxon>Flavobacteriales</taxon>
        <taxon>Weeksellaceae</taxon>
        <taxon>Chryseobacterium group</taxon>
        <taxon>Chryseobacterium</taxon>
    </lineage>
</organism>
<evidence type="ECO:0000256" key="5">
    <source>
        <dbReference type="ARBA" id="ARBA00022729"/>
    </source>
</evidence>